<gene>
    <name evidence="1" type="ORF">TBRA_LOCUS1811</name>
</gene>
<sequence>MEAMPGEGALPSKSARLFFLFTWALESATEIYFFQASTQPPMYSLMRKFSAHPHQTLIEERLGEEGPGHRRGMLYTPVPPGHRVRAIKDQQPARPSNAQSLKVGILFARISRHRGALSVMMAGPAGSFLALRRDGSEHHGCPYGFMCRSYDQVSVDDVVRGASIMVDSEIAASAVSCCERAAASARHGRQNEGRRRSERSPQCFGLCGAAIKTSKALCWTQTVDEVKRGVSPLHAPDILCVVSACLRTGIFPRRWKKTEACLRQARQAPRRTIVVQAPLRLDTAWQILETESSATASKHHREP</sequence>
<dbReference type="EMBL" id="CADCXV010000348">
    <property type="protein sequence ID" value="CAB0029785.1"/>
    <property type="molecule type" value="Genomic_DNA"/>
</dbReference>
<protein>
    <submittedName>
        <fullName evidence="1">Uncharacterized protein</fullName>
    </submittedName>
</protein>
<evidence type="ECO:0000313" key="1">
    <source>
        <dbReference type="EMBL" id="CAB0029785.1"/>
    </source>
</evidence>
<organism evidence="1 2">
    <name type="scientific">Trichogramma brassicae</name>
    <dbReference type="NCBI Taxonomy" id="86971"/>
    <lineage>
        <taxon>Eukaryota</taxon>
        <taxon>Metazoa</taxon>
        <taxon>Ecdysozoa</taxon>
        <taxon>Arthropoda</taxon>
        <taxon>Hexapoda</taxon>
        <taxon>Insecta</taxon>
        <taxon>Pterygota</taxon>
        <taxon>Neoptera</taxon>
        <taxon>Endopterygota</taxon>
        <taxon>Hymenoptera</taxon>
        <taxon>Apocrita</taxon>
        <taxon>Proctotrupomorpha</taxon>
        <taxon>Chalcidoidea</taxon>
        <taxon>Trichogrammatidae</taxon>
        <taxon>Trichogramma</taxon>
    </lineage>
</organism>
<keyword evidence="2" id="KW-1185">Reference proteome</keyword>
<evidence type="ECO:0000313" key="2">
    <source>
        <dbReference type="Proteomes" id="UP000479190"/>
    </source>
</evidence>
<accession>A0A6H5HXD5</accession>
<proteinExistence type="predicted"/>
<name>A0A6H5HXD5_9HYME</name>
<reference evidence="1 2" key="1">
    <citation type="submission" date="2020-02" db="EMBL/GenBank/DDBJ databases">
        <authorList>
            <person name="Ferguson B K."/>
        </authorList>
    </citation>
    <scope>NUCLEOTIDE SEQUENCE [LARGE SCALE GENOMIC DNA]</scope>
</reference>
<dbReference type="Proteomes" id="UP000479190">
    <property type="component" value="Unassembled WGS sequence"/>
</dbReference>
<dbReference type="AlphaFoldDB" id="A0A6H5HXD5"/>